<dbReference type="SUPFAM" id="SSF51120">
    <property type="entry name" value="beta-Roll"/>
    <property type="match status" value="10"/>
</dbReference>
<dbReference type="InterPro" id="IPR018511">
    <property type="entry name" value="Hemolysin-typ_Ca-bd_CS"/>
</dbReference>
<dbReference type="Pfam" id="PF00353">
    <property type="entry name" value="HemolysinCabind"/>
    <property type="match status" value="11"/>
</dbReference>
<dbReference type="SUPFAM" id="SSF103647">
    <property type="entry name" value="TSP type-3 repeat"/>
    <property type="match status" value="1"/>
</dbReference>
<keyword evidence="2" id="KW-0964">Secreted</keyword>
<evidence type="ECO:0000313" key="5">
    <source>
        <dbReference type="Proteomes" id="UP001221189"/>
    </source>
</evidence>
<evidence type="ECO:0000256" key="2">
    <source>
        <dbReference type="ARBA" id="ARBA00022525"/>
    </source>
</evidence>
<gene>
    <name evidence="4" type="ORF">PRZ03_14920</name>
</gene>
<dbReference type="InterPro" id="IPR000073">
    <property type="entry name" value="AB_hydrolase_1"/>
</dbReference>
<evidence type="ECO:0000313" key="4">
    <source>
        <dbReference type="EMBL" id="MDC8772875.1"/>
    </source>
</evidence>
<dbReference type="InterPro" id="IPR011049">
    <property type="entry name" value="Serralysin-like_metalloprot_C"/>
</dbReference>
<dbReference type="SUPFAM" id="SSF53474">
    <property type="entry name" value="alpha/beta-Hydrolases"/>
    <property type="match status" value="1"/>
</dbReference>
<protein>
    <submittedName>
        <fullName evidence="4">Calcium-binding protein</fullName>
    </submittedName>
</protein>
<comment type="subcellular location">
    <subcellularLocation>
        <location evidence="1">Secreted</location>
    </subcellularLocation>
</comment>
<dbReference type="InterPro" id="IPR028974">
    <property type="entry name" value="TSP_type-3_rpt"/>
</dbReference>
<dbReference type="PROSITE" id="PS00330">
    <property type="entry name" value="HEMOLYSIN_CALCIUM"/>
    <property type="match status" value="11"/>
</dbReference>
<dbReference type="Proteomes" id="UP001221189">
    <property type="component" value="Unassembled WGS sequence"/>
</dbReference>
<name>A0ABT5KIV9_9BURK</name>
<sequence length="2380" mass="245000">MSVRDSIIDTAYSYDLNLAVQAARLSDIAYLSDPVSSQQTTLVSALAAMDWVPISKWGLDAAGGMFSSGGPGATSSTAYAFAAKHLDGSNGVTYAFTLRGSDNEVNDWLHNNLAQYGFSNYYESLRDVLVGLLQDAAADKASGKDVRIVLAGHSLGGAAAQAALLDLFIAPDRGIWNMPGDDVPLKAGDRIWKDAGLVGVNAAALLPFVSAFTFGAPSILTDPQKPTSTEIVAELALAGYQVVLSGGTSLPMTLVDLVQWVIKEGISSTMINPLLQNWSSSERDFDIAPRLFQFEHSDTGFSTILNPFASDPVSNIGSADLGTVLNIDIKGVPVGGVLVHDRYATITDSTTGKLPTLTMHGMGNYLESMLRLITDAPLTLNETAADSPVLLRAVTGDATNNLISGIGGAVLSGGGGNDVIVATSGNQLVDGGTGRDALVVKPIANAPIALGGPNGEQRDTIYFVSDGLGSVRLGDIVDGGDDLNLVFSGSWGERSVTLKDWLAPTQAYRPAALVMVSEGQSQTWNFTSVEDALPLVIDGTEGNDSYILGTSAGDAMHGGAGNDVMWGRNGNDTLDGGTGNDELYGGANFDQLHGGDNNDLLNGGTDGIQDLVFGEAGDDTLESFDGVDSLDGGTGNDVFRIQATNIFAPTRVALVADASGTDSIEVLANAADRLKLLFVKDGANLDILIRNTAGQVLQEVRLSGMATAASQVESFGLNLNGTQHNYDLVAAWSASQATGSTDGSTAYRGSTTNGTYNGDGDDDITGTPGNDIIYGGGGNDRINGAGGVDQLFGDSGNDTITITNGSVDGGTGNDTVTVTAIKPGVGTYYNTRWSRDGSGIDDTAAAVKPDSSNADVASFLSAANTAYLQYFEANFLVWRTQLDVKNVENWNVLVGSSTKDLLIVHGTGTKYDGGADVDTLYADWSGAMSAIDWVNNAGAAQVVNGITVSNVERMLVTTGSGNDVIDNSAATVGNTNDYLNAGAGDDNINGGTGTDTIFGGAGNDTIKLTSGTVDGGADNDTITITNGSVDGGSGNDTVTLTAINPGVGTYYNTRWSIDGSGIYDTAAAVKPDSSNADVASFLSAANTACLQYFDANFLVWRTQLDVKNVENWSVLVGSSTRDLLIVHGTGTQYDGDAGADTLYADWSGATTAINWVNNAGTAQTVNGVRVSNVERLLITTGSGNDVIDNSAVAVGTTDDYINAGAGDDNINGGTGTDTIFGGAGNDIIKLTSGAVDGGADDDTITITSGSVDGGTGNDTVNLTSITAGVGVYYNTRWSSDGSGAYNSAAAVTPDSSNADVTSFLVVAKTAYLQYCASESAKWITQLDVKNVENWSVLVGSSTRDLLIIHGTGTQYDGGAGADTLYADWSGATKAINWVNNAGAAQTVNGVRVSNVERLLITTGSGNDVIDNSAVAVGTTDDYINAGADDDNINGGTGTDTIFGGAGNDTIKLTSGTVDGGADNDTITITTGNVDGGAGNDTVTLTAINPGVGTTYQTRWSRDGGGVDNTATAVMPDASYADVTSLLSATTTAYLQYYDNNHGRWTTQLDIKNVENWSVLVGSSTKDLLIVHGTGTKYDGGADVDTLYADWSGATSAINWVNNAGAAQVVNGVTVSNVERMLVTTGSGNDVIDNSAAAVGNTNDYINAGAGDDNINGGTGTDTIFGGAGNDTIKLTSGTADGGADNDTITITNGSVDGGSGNDTVTLTAINPGVGTTYQTRWSRDGGGVDNTATAVMPDASYADVTSLLSATTTAYLQYYDNNHGRWTTQLDIKNVENWSVLVGSSTKDLLIVHGTGTKYDGGADVDTLYADWSGATSAINWVNKAGAAQVVNGVTVSNVERMLVMTGSGNDVIDNSAAAAGAMNDYIHGGAGNDTLNGGAGNDTLLGGTGNDTYVIDTAGDTVTELLNEGTDTVQSSSSYTLTANVENLTLTGTAALNGTGNALNNILIGNSAANTLTGGLGDDVLNGGAGNDTLLGGAGNDSYVVDSAGDNITELLNEGSDTVQSSITYSLGTNIENLTLTGLTAINATGNAAANVLVGNAANNTLTGGAAADTLTGGAGADHFADTGANLQQDRITDLGFNDFIDVSGVRFSALRYNKATGVLDLDTAGNGTFATHLNLATGLVGEFIATASAAGQAASTQVRLMLDSDDDGVGDFHDNAIFVANADQRDTDGDGYGNIVDADLNQDMMVDFFDLSMLDSVFYTEDPDADLNGDGLVDFFDLSMLDDLFGKAPGPSFIDQPPGGPDATSSTAVSIDGISRIALPVEGPHISKASVDEFDFDLFQVSSFQKGWHYGAALRDSASRYDPIESHYFETSQQISLPEQSSANWPADSIKFSAWSSDSVAEHASNHHVKLDSWELELVGVRAAHFNGHFEALA</sequence>
<dbReference type="Gene3D" id="3.40.50.1820">
    <property type="entry name" value="alpha/beta hydrolase"/>
    <property type="match status" value="1"/>
</dbReference>
<reference evidence="4 5" key="1">
    <citation type="submission" date="2022-10" db="EMBL/GenBank/DDBJ databases">
        <title>Paucibacter sp. hw1 Genome sequencing.</title>
        <authorList>
            <person name="Park S."/>
        </authorList>
    </citation>
    <scope>NUCLEOTIDE SEQUENCE [LARGE SCALE GENOMIC DNA]</scope>
    <source>
        <strain evidence="5">hw1</strain>
    </source>
</reference>
<dbReference type="Pfam" id="PF12697">
    <property type="entry name" value="Abhydrolase_6"/>
    <property type="match status" value="1"/>
</dbReference>
<organism evidence="4 5">
    <name type="scientific">Roseateles albus</name>
    <dbReference type="NCBI Taxonomy" id="2987525"/>
    <lineage>
        <taxon>Bacteria</taxon>
        <taxon>Pseudomonadati</taxon>
        <taxon>Pseudomonadota</taxon>
        <taxon>Betaproteobacteria</taxon>
        <taxon>Burkholderiales</taxon>
        <taxon>Sphaerotilaceae</taxon>
        <taxon>Roseateles</taxon>
    </lineage>
</organism>
<comment type="caution">
    <text evidence="4">The sequence shown here is derived from an EMBL/GenBank/DDBJ whole genome shotgun (WGS) entry which is preliminary data.</text>
</comment>
<dbReference type="PRINTS" id="PR00313">
    <property type="entry name" value="CABNDNGRPT"/>
</dbReference>
<dbReference type="EMBL" id="JAQQXT010000009">
    <property type="protein sequence ID" value="MDC8772875.1"/>
    <property type="molecule type" value="Genomic_DNA"/>
</dbReference>
<accession>A0ABT5KIV9</accession>
<dbReference type="PANTHER" id="PTHR38340:SF1">
    <property type="entry name" value="S-LAYER PROTEIN"/>
    <property type="match status" value="1"/>
</dbReference>
<dbReference type="Gene3D" id="2.150.10.10">
    <property type="entry name" value="Serralysin-like metalloprotease, C-terminal"/>
    <property type="match status" value="6"/>
</dbReference>
<dbReference type="InterPro" id="IPR029058">
    <property type="entry name" value="AB_hydrolase_fold"/>
</dbReference>
<dbReference type="Gene3D" id="2.160.20.160">
    <property type="match status" value="2"/>
</dbReference>
<dbReference type="InterPro" id="IPR018247">
    <property type="entry name" value="EF_Hand_1_Ca_BS"/>
</dbReference>
<dbReference type="InterPro" id="IPR050557">
    <property type="entry name" value="RTX_toxin/Mannuronan_C5-epim"/>
</dbReference>
<feature type="domain" description="AB hydrolase-1" evidence="3">
    <location>
        <begin position="76"/>
        <end position="197"/>
    </location>
</feature>
<dbReference type="PANTHER" id="PTHR38340">
    <property type="entry name" value="S-LAYER PROTEIN"/>
    <property type="match status" value="1"/>
</dbReference>
<keyword evidence="5" id="KW-1185">Reference proteome</keyword>
<evidence type="ECO:0000256" key="1">
    <source>
        <dbReference type="ARBA" id="ARBA00004613"/>
    </source>
</evidence>
<evidence type="ECO:0000259" key="3">
    <source>
        <dbReference type="Pfam" id="PF12697"/>
    </source>
</evidence>
<dbReference type="RefSeq" id="WP_273601041.1">
    <property type="nucleotide sequence ID" value="NZ_JAQQXT010000009.1"/>
</dbReference>
<dbReference type="PROSITE" id="PS00018">
    <property type="entry name" value="EF_HAND_1"/>
    <property type="match status" value="1"/>
</dbReference>
<proteinExistence type="predicted"/>
<dbReference type="InterPro" id="IPR001343">
    <property type="entry name" value="Hemolysn_Ca-bd"/>
</dbReference>